<evidence type="ECO:0000256" key="6">
    <source>
        <dbReference type="SAM" id="Coils"/>
    </source>
</evidence>
<dbReference type="CDD" id="cd00265">
    <property type="entry name" value="MADS_MEF2_like"/>
    <property type="match status" value="1"/>
</dbReference>
<dbReference type="GO" id="GO:0000981">
    <property type="term" value="F:DNA-binding transcription factor activity, RNA polymerase II-specific"/>
    <property type="evidence" value="ECO:0000318"/>
    <property type="project" value="GO_Central"/>
</dbReference>
<keyword evidence="3" id="KW-0238">DNA-binding</keyword>
<dbReference type="AlphaFoldDB" id="A0A2K1XMH2"/>
<keyword evidence="6" id="KW-0175">Coiled coil</keyword>
<evidence type="ECO:0000256" key="7">
    <source>
        <dbReference type="SAM" id="MobiDB-lite"/>
    </source>
</evidence>
<dbReference type="InterPro" id="IPR002100">
    <property type="entry name" value="TF_MADSbox"/>
</dbReference>
<dbReference type="SMART" id="SM00432">
    <property type="entry name" value="MADS"/>
    <property type="match status" value="1"/>
</dbReference>
<feature type="domain" description="MADS-box" evidence="8">
    <location>
        <begin position="26"/>
        <end position="86"/>
    </location>
</feature>
<dbReference type="InterPro" id="IPR050142">
    <property type="entry name" value="MADS-box/MEF2_TF"/>
</dbReference>
<dbReference type="Pfam" id="PF00319">
    <property type="entry name" value="SRF-TF"/>
    <property type="match status" value="1"/>
</dbReference>
<dbReference type="InterPro" id="IPR036879">
    <property type="entry name" value="TF_MADSbox_sf"/>
</dbReference>
<evidence type="ECO:0000256" key="5">
    <source>
        <dbReference type="ARBA" id="ARBA00023242"/>
    </source>
</evidence>
<evidence type="ECO:0000256" key="1">
    <source>
        <dbReference type="ARBA" id="ARBA00004123"/>
    </source>
</evidence>
<dbReference type="InParanoid" id="A0A2K1XMH2"/>
<sequence>MMSSSYFVTQRAKTQLGFLLQEGKQMGRGKVVLERIENKISRQVTFSKRRNGLLKKAYELSLLCDAEVALIIFSSRGKLFEFCSSTDINKTLQRYQQCCYSTEGTNIPEEGSQTLYQEVSRLRARCESLQRSQRNFLGEELEPLTVKELKKIEKQLDKTLSEARQRKTQLMFDRVEELRKREQDLKEKNQQLWIKLEEVQRLPAIHGVGDPIKGDGNRQIMMDPSKFNYVEPQPSLQMDQHQQFVSQEQGFDPRTSIRGKNKYPTPKWFP</sequence>
<dbReference type="GO" id="GO:0000978">
    <property type="term" value="F:RNA polymerase II cis-regulatory region sequence-specific DNA binding"/>
    <property type="evidence" value="ECO:0000318"/>
    <property type="project" value="GO_Central"/>
</dbReference>
<dbReference type="PROSITE" id="PS51297">
    <property type="entry name" value="K_BOX"/>
    <property type="match status" value="1"/>
</dbReference>
<evidence type="ECO:0000313" key="10">
    <source>
        <dbReference type="EMBL" id="PNT01982.2"/>
    </source>
</evidence>
<evidence type="ECO:0000313" key="11">
    <source>
        <dbReference type="Proteomes" id="UP000006729"/>
    </source>
</evidence>
<evidence type="ECO:0000256" key="3">
    <source>
        <dbReference type="ARBA" id="ARBA00023125"/>
    </source>
</evidence>
<dbReference type="InterPro" id="IPR033896">
    <property type="entry name" value="MEF2-like_N"/>
</dbReference>
<dbReference type="Pfam" id="PF01486">
    <property type="entry name" value="K-box"/>
    <property type="match status" value="1"/>
</dbReference>
<feature type="region of interest" description="Disordered" evidence="7">
    <location>
        <begin position="239"/>
        <end position="270"/>
    </location>
</feature>
<dbReference type="FunFam" id="3.40.1810.10:FF:000004">
    <property type="entry name" value="MADS-box transcription factor 1"/>
    <property type="match status" value="1"/>
</dbReference>
<feature type="domain" description="K-box" evidence="9">
    <location>
        <begin position="112"/>
        <end position="202"/>
    </location>
</feature>
<dbReference type="PROSITE" id="PS50066">
    <property type="entry name" value="MADS_BOX_2"/>
    <property type="match status" value="1"/>
</dbReference>
<dbReference type="GO" id="GO:0006357">
    <property type="term" value="P:regulation of transcription by RNA polymerase II"/>
    <property type="evidence" value="ECO:0000318"/>
    <property type="project" value="GO_Central"/>
</dbReference>
<evidence type="ECO:0000259" key="8">
    <source>
        <dbReference type="PROSITE" id="PS50066"/>
    </source>
</evidence>
<comment type="subcellular location">
    <subcellularLocation>
        <location evidence="1">Nucleus</location>
    </subcellularLocation>
</comment>
<name>A0A2K1XMH2_POPTR</name>
<dbReference type="GO" id="GO:0048440">
    <property type="term" value="P:carpel development"/>
    <property type="evidence" value="ECO:0007669"/>
    <property type="project" value="UniProtKB-ARBA"/>
</dbReference>
<keyword evidence="4" id="KW-0804">Transcription</keyword>
<proteinExistence type="predicted"/>
<feature type="coiled-coil region" evidence="6">
    <location>
        <begin position="112"/>
        <end position="169"/>
    </location>
</feature>
<evidence type="ECO:0000256" key="2">
    <source>
        <dbReference type="ARBA" id="ARBA00023015"/>
    </source>
</evidence>
<evidence type="ECO:0000256" key="4">
    <source>
        <dbReference type="ARBA" id="ARBA00023163"/>
    </source>
</evidence>
<dbReference type="InterPro" id="IPR002487">
    <property type="entry name" value="TF_Kbox"/>
</dbReference>
<reference evidence="10 11" key="1">
    <citation type="journal article" date="2006" name="Science">
        <title>The genome of black cottonwood, Populus trichocarpa (Torr. &amp; Gray).</title>
        <authorList>
            <person name="Tuskan G.A."/>
            <person name="Difazio S."/>
            <person name="Jansson S."/>
            <person name="Bohlmann J."/>
            <person name="Grigoriev I."/>
            <person name="Hellsten U."/>
            <person name="Putnam N."/>
            <person name="Ralph S."/>
            <person name="Rombauts S."/>
            <person name="Salamov A."/>
            <person name="Schein J."/>
            <person name="Sterck L."/>
            <person name="Aerts A."/>
            <person name="Bhalerao R.R."/>
            <person name="Bhalerao R.P."/>
            <person name="Blaudez D."/>
            <person name="Boerjan W."/>
            <person name="Brun A."/>
            <person name="Brunner A."/>
            <person name="Busov V."/>
            <person name="Campbell M."/>
            <person name="Carlson J."/>
            <person name="Chalot M."/>
            <person name="Chapman J."/>
            <person name="Chen G.L."/>
            <person name="Cooper D."/>
            <person name="Coutinho P.M."/>
            <person name="Couturier J."/>
            <person name="Covert S."/>
            <person name="Cronk Q."/>
            <person name="Cunningham R."/>
            <person name="Davis J."/>
            <person name="Degroeve S."/>
            <person name="Dejardin A."/>
            <person name="Depamphilis C."/>
            <person name="Detter J."/>
            <person name="Dirks B."/>
            <person name="Dubchak I."/>
            <person name="Duplessis S."/>
            <person name="Ehlting J."/>
            <person name="Ellis B."/>
            <person name="Gendler K."/>
            <person name="Goodstein D."/>
            <person name="Gribskov M."/>
            <person name="Grimwood J."/>
            <person name="Groover A."/>
            <person name="Gunter L."/>
            <person name="Hamberger B."/>
            <person name="Heinze B."/>
            <person name="Helariutta Y."/>
            <person name="Henrissat B."/>
            <person name="Holligan D."/>
            <person name="Holt R."/>
            <person name="Huang W."/>
            <person name="Islam-Faridi N."/>
            <person name="Jones S."/>
            <person name="Jones-Rhoades M."/>
            <person name="Jorgensen R."/>
            <person name="Joshi C."/>
            <person name="Kangasjarvi J."/>
            <person name="Karlsson J."/>
            <person name="Kelleher C."/>
            <person name="Kirkpatrick R."/>
            <person name="Kirst M."/>
            <person name="Kohler A."/>
            <person name="Kalluri U."/>
            <person name="Larimer F."/>
            <person name="Leebens-Mack J."/>
            <person name="Leple J.C."/>
            <person name="Locascio P."/>
            <person name="Lou Y."/>
            <person name="Lucas S."/>
            <person name="Martin F."/>
            <person name="Montanini B."/>
            <person name="Napoli C."/>
            <person name="Nelson D.R."/>
            <person name="Nelson C."/>
            <person name="Nieminen K."/>
            <person name="Nilsson O."/>
            <person name="Pereda V."/>
            <person name="Peter G."/>
            <person name="Philippe R."/>
            <person name="Pilate G."/>
            <person name="Poliakov A."/>
            <person name="Razumovskaya J."/>
            <person name="Richardson P."/>
            <person name="Rinaldi C."/>
            <person name="Ritland K."/>
            <person name="Rouze P."/>
            <person name="Ryaboy D."/>
            <person name="Schmutz J."/>
            <person name="Schrader J."/>
            <person name="Segerman B."/>
            <person name="Shin H."/>
            <person name="Siddiqui A."/>
            <person name="Sterky F."/>
            <person name="Terry A."/>
            <person name="Tsai C.J."/>
            <person name="Uberbacher E."/>
            <person name="Unneberg P."/>
            <person name="Vahala J."/>
            <person name="Wall K."/>
            <person name="Wessler S."/>
            <person name="Yang G."/>
            <person name="Yin T."/>
            <person name="Douglas C."/>
            <person name="Marra M."/>
            <person name="Sandberg G."/>
            <person name="Van de Peer Y."/>
            <person name="Rokhsar D."/>
        </authorList>
    </citation>
    <scope>NUCLEOTIDE SEQUENCE [LARGE SCALE GENOMIC DNA]</scope>
    <source>
        <strain evidence="11">cv. Nisqually</strain>
    </source>
</reference>
<dbReference type="GO" id="GO:0005634">
    <property type="term" value="C:nucleus"/>
    <property type="evidence" value="ECO:0007669"/>
    <property type="project" value="UniProtKB-SubCell"/>
</dbReference>
<dbReference type="Proteomes" id="UP000006729">
    <property type="component" value="Chromosome 15"/>
</dbReference>
<feature type="compositionally biased region" description="Polar residues" evidence="7">
    <location>
        <begin position="239"/>
        <end position="249"/>
    </location>
</feature>
<dbReference type="STRING" id="3694.A0A2K1XMH2"/>
<protein>
    <submittedName>
        <fullName evidence="10">Uncharacterized protein</fullName>
    </submittedName>
</protein>
<dbReference type="GO" id="GO:0046983">
    <property type="term" value="F:protein dimerization activity"/>
    <property type="evidence" value="ECO:0007669"/>
    <property type="project" value="InterPro"/>
</dbReference>
<dbReference type="GO" id="GO:0045944">
    <property type="term" value="P:positive regulation of transcription by RNA polymerase II"/>
    <property type="evidence" value="ECO:0007669"/>
    <property type="project" value="InterPro"/>
</dbReference>
<dbReference type="PRINTS" id="PR00404">
    <property type="entry name" value="MADSDOMAIN"/>
</dbReference>
<dbReference type="PANTHER" id="PTHR48019">
    <property type="entry name" value="SERUM RESPONSE FACTOR HOMOLOG"/>
    <property type="match status" value="1"/>
</dbReference>
<accession>A0A2K1XMH2</accession>
<dbReference type="SUPFAM" id="SSF55455">
    <property type="entry name" value="SRF-like"/>
    <property type="match status" value="1"/>
</dbReference>
<evidence type="ECO:0000259" key="9">
    <source>
        <dbReference type="PROSITE" id="PS51297"/>
    </source>
</evidence>
<keyword evidence="2" id="KW-0805">Transcription regulation</keyword>
<dbReference type="EMBL" id="CM009304">
    <property type="protein sequence ID" value="PNT01982.2"/>
    <property type="molecule type" value="Genomic_DNA"/>
</dbReference>
<gene>
    <name evidence="10" type="ORF">POPTR_015G134800</name>
</gene>
<keyword evidence="5" id="KW-0539">Nucleus</keyword>
<dbReference type="PROSITE" id="PS00350">
    <property type="entry name" value="MADS_BOX_1"/>
    <property type="match status" value="1"/>
</dbReference>
<dbReference type="Gene3D" id="3.40.1810.10">
    <property type="entry name" value="Transcription factor, MADS-box"/>
    <property type="match status" value="1"/>
</dbReference>
<organism evidence="10 11">
    <name type="scientific">Populus trichocarpa</name>
    <name type="common">Western balsam poplar</name>
    <name type="synonym">Populus balsamifera subsp. trichocarpa</name>
    <dbReference type="NCBI Taxonomy" id="3694"/>
    <lineage>
        <taxon>Eukaryota</taxon>
        <taxon>Viridiplantae</taxon>
        <taxon>Streptophyta</taxon>
        <taxon>Embryophyta</taxon>
        <taxon>Tracheophyta</taxon>
        <taxon>Spermatophyta</taxon>
        <taxon>Magnoliopsida</taxon>
        <taxon>eudicotyledons</taxon>
        <taxon>Gunneridae</taxon>
        <taxon>Pentapetalae</taxon>
        <taxon>rosids</taxon>
        <taxon>fabids</taxon>
        <taxon>Malpighiales</taxon>
        <taxon>Salicaceae</taxon>
        <taxon>Saliceae</taxon>
        <taxon>Populus</taxon>
    </lineage>
</organism>
<keyword evidence="11" id="KW-1185">Reference proteome</keyword>